<dbReference type="InterPro" id="IPR036388">
    <property type="entry name" value="WH-like_DNA-bd_sf"/>
</dbReference>
<evidence type="ECO:0000256" key="4">
    <source>
        <dbReference type="ARBA" id="ARBA00023163"/>
    </source>
</evidence>
<dbReference type="Gene3D" id="3.40.190.10">
    <property type="entry name" value="Periplasmic binding protein-like II"/>
    <property type="match status" value="2"/>
</dbReference>
<sequence>MSSSEVRTLLPDLAVLLEFAGTGSVTVAAERLRMPQPSASRALARLSERCGIALTRRAGRRLELTEAGEHLAAAASQAFDTLEDGLVMARGRRPAARCSIAVSYQALLGERYLPRAVARFTAREPQVGLSLTHGARTESIAAVSAGEADVAVVADPAPTPGLRTTVLFSEPLFAVVPAAHALAQLQRAVRAEEIRRYDLIALRSGFGLHESTRRILMPERTTLASAIEVDDYRIARGLAAAGLGVTILPPSTSQAGDEVVEIPIDHPEARRTIGVLTREGPDETVSSFIQALRTTAQYQWPASSLAVQGAGA</sequence>
<comment type="caution">
    <text evidence="6">The sequence shown here is derived from an EMBL/GenBank/DDBJ whole genome shotgun (WGS) entry which is preliminary data.</text>
</comment>
<proteinExistence type="inferred from homology"/>
<dbReference type="GO" id="GO:0003700">
    <property type="term" value="F:DNA-binding transcription factor activity"/>
    <property type="evidence" value="ECO:0007669"/>
    <property type="project" value="InterPro"/>
</dbReference>
<dbReference type="PROSITE" id="PS50931">
    <property type="entry name" value="HTH_LYSR"/>
    <property type="match status" value="1"/>
</dbReference>
<dbReference type="Pfam" id="PF00126">
    <property type="entry name" value="HTH_1"/>
    <property type="match status" value="1"/>
</dbReference>
<dbReference type="InterPro" id="IPR036390">
    <property type="entry name" value="WH_DNA-bd_sf"/>
</dbReference>
<dbReference type="EMBL" id="DXGD01000490">
    <property type="protein sequence ID" value="HIX01074.1"/>
    <property type="molecule type" value="Genomic_DNA"/>
</dbReference>
<dbReference type="Gene3D" id="1.10.10.10">
    <property type="entry name" value="Winged helix-like DNA-binding domain superfamily/Winged helix DNA-binding domain"/>
    <property type="match status" value="1"/>
</dbReference>
<keyword evidence="3" id="KW-0238">DNA-binding</keyword>
<comment type="similarity">
    <text evidence="1">Belongs to the LysR transcriptional regulatory family.</text>
</comment>
<accession>A0A9D2A8W9</accession>
<gene>
    <name evidence="6" type="ORF">H9871_13155</name>
</gene>
<dbReference type="InterPro" id="IPR000847">
    <property type="entry name" value="LysR_HTH_N"/>
</dbReference>
<evidence type="ECO:0000256" key="3">
    <source>
        <dbReference type="ARBA" id="ARBA00023125"/>
    </source>
</evidence>
<dbReference type="GO" id="GO:0032993">
    <property type="term" value="C:protein-DNA complex"/>
    <property type="evidence" value="ECO:0007669"/>
    <property type="project" value="TreeGrafter"/>
</dbReference>
<dbReference type="GO" id="GO:0003677">
    <property type="term" value="F:DNA binding"/>
    <property type="evidence" value="ECO:0007669"/>
    <property type="project" value="UniProtKB-KW"/>
</dbReference>
<dbReference type="PANTHER" id="PTHR30346:SF28">
    <property type="entry name" value="HTH-TYPE TRANSCRIPTIONAL REGULATOR CYNR"/>
    <property type="match status" value="1"/>
</dbReference>
<dbReference type="AlphaFoldDB" id="A0A9D2A8W9"/>
<feature type="domain" description="HTH lysR-type" evidence="5">
    <location>
        <begin position="8"/>
        <end position="65"/>
    </location>
</feature>
<evidence type="ECO:0000259" key="5">
    <source>
        <dbReference type="PROSITE" id="PS50931"/>
    </source>
</evidence>
<dbReference type="SUPFAM" id="SSF53850">
    <property type="entry name" value="Periplasmic binding protein-like II"/>
    <property type="match status" value="1"/>
</dbReference>
<reference evidence="6" key="2">
    <citation type="submission" date="2021-04" db="EMBL/GenBank/DDBJ databases">
        <authorList>
            <person name="Gilroy R."/>
        </authorList>
    </citation>
    <scope>NUCLEOTIDE SEQUENCE</scope>
    <source>
        <strain evidence="6">ChiHejej3B27-3195</strain>
    </source>
</reference>
<dbReference type="Pfam" id="PF03466">
    <property type="entry name" value="LysR_substrate"/>
    <property type="match status" value="1"/>
</dbReference>
<dbReference type="InterPro" id="IPR005119">
    <property type="entry name" value="LysR_subst-bd"/>
</dbReference>
<keyword evidence="4" id="KW-0804">Transcription</keyword>
<evidence type="ECO:0000313" key="7">
    <source>
        <dbReference type="Proteomes" id="UP000824151"/>
    </source>
</evidence>
<protein>
    <submittedName>
        <fullName evidence="6">LysR family transcriptional regulator</fullName>
    </submittedName>
</protein>
<keyword evidence="2" id="KW-0805">Transcription regulation</keyword>
<evidence type="ECO:0000256" key="2">
    <source>
        <dbReference type="ARBA" id="ARBA00023015"/>
    </source>
</evidence>
<evidence type="ECO:0000313" key="6">
    <source>
        <dbReference type="EMBL" id="HIX01074.1"/>
    </source>
</evidence>
<name>A0A9D2A8W9_9MICC</name>
<dbReference type="SUPFAM" id="SSF46785">
    <property type="entry name" value="Winged helix' DNA-binding domain"/>
    <property type="match status" value="1"/>
</dbReference>
<organism evidence="6 7">
    <name type="scientific">Candidatus Nesterenkonia stercoripullorum</name>
    <dbReference type="NCBI Taxonomy" id="2838701"/>
    <lineage>
        <taxon>Bacteria</taxon>
        <taxon>Bacillati</taxon>
        <taxon>Actinomycetota</taxon>
        <taxon>Actinomycetes</taxon>
        <taxon>Micrococcales</taxon>
        <taxon>Micrococcaceae</taxon>
        <taxon>Nesterenkonia</taxon>
    </lineage>
</organism>
<reference evidence="6" key="1">
    <citation type="journal article" date="2021" name="PeerJ">
        <title>Extensive microbial diversity within the chicken gut microbiome revealed by metagenomics and culture.</title>
        <authorList>
            <person name="Gilroy R."/>
            <person name="Ravi A."/>
            <person name="Getino M."/>
            <person name="Pursley I."/>
            <person name="Horton D.L."/>
            <person name="Alikhan N.F."/>
            <person name="Baker D."/>
            <person name="Gharbi K."/>
            <person name="Hall N."/>
            <person name="Watson M."/>
            <person name="Adriaenssens E.M."/>
            <person name="Foster-Nyarko E."/>
            <person name="Jarju S."/>
            <person name="Secka A."/>
            <person name="Antonio M."/>
            <person name="Oren A."/>
            <person name="Chaudhuri R.R."/>
            <person name="La Ragione R."/>
            <person name="Hildebrand F."/>
            <person name="Pallen M.J."/>
        </authorList>
    </citation>
    <scope>NUCLEOTIDE SEQUENCE</scope>
    <source>
        <strain evidence="6">ChiHejej3B27-3195</strain>
    </source>
</reference>
<evidence type="ECO:0000256" key="1">
    <source>
        <dbReference type="ARBA" id="ARBA00009437"/>
    </source>
</evidence>
<dbReference type="Proteomes" id="UP000824151">
    <property type="component" value="Unassembled WGS sequence"/>
</dbReference>
<dbReference type="PANTHER" id="PTHR30346">
    <property type="entry name" value="TRANSCRIPTIONAL DUAL REGULATOR HCAR-RELATED"/>
    <property type="match status" value="1"/>
</dbReference>